<evidence type="ECO:0000256" key="13">
    <source>
        <dbReference type="PROSITE-ProRule" id="PRU00221"/>
    </source>
</evidence>
<proteinExistence type="inferred from homology"/>
<dbReference type="InterPro" id="IPR011333">
    <property type="entry name" value="SKP1/BTB/POZ_sf"/>
</dbReference>
<keyword evidence="7" id="KW-0969">Cilium</keyword>
<evidence type="ECO:0000313" key="18">
    <source>
        <dbReference type="Proteomes" id="UP000826195"/>
    </source>
</evidence>
<reference evidence="17 18" key="1">
    <citation type="journal article" date="2021" name="J. Hered.">
        <title>A chromosome-level genome assembly of the parasitoid wasp, Cotesia glomerata (Hymenoptera: Braconidae).</title>
        <authorList>
            <person name="Pinto B.J."/>
            <person name="Weis J.J."/>
            <person name="Gamble T."/>
            <person name="Ode P.J."/>
            <person name="Paul R."/>
            <person name="Zaspel J.M."/>
        </authorList>
    </citation>
    <scope>NUCLEOTIDE SEQUENCE [LARGE SCALE GENOMIC DNA]</scope>
    <source>
        <strain evidence="17">CgM1</strain>
    </source>
</reference>
<evidence type="ECO:0000256" key="3">
    <source>
        <dbReference type="ARBA" id="ARBA00022490"/>
    </source>
</evidence>
<dbReference type="SUPFAM" id="SSF50978">
    <property type="entry name" value="WD40 repeat-like"/>
    <property type="match status" value="2"/>
</dbReference>
<feature type="compositionally biased region" description="Polar residues" evidence="14">
    <location>
        <begin position="1043"/>
        <end position="1078"/>
    </location>
</feature>
<evidence type="ECO:0000256" key="5">
    <source>
        <dbReference type="ARBA" id="ARBA00022737"/>
    </source>
</evidence>
<dbReference type="PANTHER" id="PTHR13720">
    <property type="entry name" value="WD-40 REPEAT PROTEIN"/>
    <property type="match status" value="1"/>
</dbReference>
<dbReference type="SMART" id="SM00225">
    <property type="entry name" value="BTB"/>
    <property type="match status" value="1"/>
</dbReference>
<evidence type="ECO:0000256" key="14">
    <source>
        <dbReference type="SAM" id="MobiDB-lite"/>
    </source>
</evidence>
<sequence>MEREYSIAGKRNILYEWKINEFVSFIECYKECRDYEELRSSKFSTGSQINDSWFLQLHLERDEHTKNKKKWISIFLYLCNEENVKIRTHCEFFILDHQNEKKYSHEFNTIFGFEKSWGYPKFIEIEDFLKSREELLPNDTLTICISLSIFGSYTSIVSKVPLEETHKVSDSIKELYATKLASDITLVVDNKKFLAHKALLMVRSPVFSAMFTSDMRETKENEVKINDIDPNIFEKVLKFIYIDQIDQINDNDVVDLLDAAEKFQLPSLKRMCERSVIQFLNTENAVRLATLGDLYHSELSSKSYKALLTIMDIKILNVLGIIGFDGITKHGLQLHPNNNHLIYSMGNKVTVKTIETGEQIFLSGHTNVITTLCISPCGKYIASGQLTHLGFKAMVIIWNYEEKNIRGSYEIHKGKIEDICFTCKSNYLISLGGRDDGKIIIWDIDKNMAICGAFASTDITGNAVTLARANLRDRCFLTGGDGTLRIWQIDPDARKVHGSYIKVGKIRRCINCIAIDDKDQEAYWGTSSGDIIMTRLNYDSDLNNLEPSTPPVMVGCYSKIPDDPKKLKTGVGNLYSGGVTQLILLPNKKIIVGTGNGTIELIEIVPIPAGAMAKQLVKLPSTPQIRTLKKTSVRGAVTSITWYEKNSFLISTSCCEIYETNSTNLKSNIILTCHTDSVYDVAFPHNYSEIFATGSKNDIRLWHLESQKELLRITVPNFVCTSLSFFYDGKLILSAWNDGIIRAFKPQSGNLYFAIENAHIKAVSAIGITRDGKTLITGGCDGQVRVWQLFKDVQRLKAILKEHRGPITSLHVSHNDEEVISSSTDGTCVIWDIIDCSRKQVIMGNTMFMSAKFHPNGLQVLTCGTDRKVGYWETLDGTIVREVEGSTIASINCIDISPDGAYFVTGGNDCLVKFWEYITGDITHVGTGHAAVVTACRFSSNSMNIVTTSADGAVIIWKNPFDDSADSRSVKSDSKKSRSSHEGSISRQSYPREENVGNISRRSVSSIDSIRTVHKGQKGNGSCQYDPIQPAKDNCQCKGDQEAPSSQTEKNIPSKSENSKIVSHTKTEQNSAPSSVKSFKNGCHGKNSKEKLPSTRTDSVQSILQDGHSQAPETNQRNSINKNLVFVTSGKK</sequence>
<dbReference type="PROSITE" id="PS50144">
    <property type="entry name" value="MATH"/>
    <property type="match status" value="1"/>
</dbReference>
<feature type="domain" description="BTB" evidence="15">
    <location>
        <begin position="182"/>
        <end position="249"/>
    </location>
</feature>
<evidence type="ECO:0000259" key="15">
    <source>
        <dbReference type="PROSITE" id="PS50097"/>
    </source>
</evidence>
<evidence type="ECO:0000256" key="8">
    <source>
        <dbReference type="ARBA" id="ARBA00023273"/>
    </source>
</evidence>
<dbReference type="GO" id="GO:0031514">
    <property type="term" value="C:motile cilium"/>
    <property type="evidence" value="ECO:0007669"/>
    <property type="project" value="UniProtKB-SubCell"/>
</dbReference>
<dbReference type="PROSITE" id="PS50082">
    <property type="entry name" value="WD_REPEATS_2"/>
    <property type="match status" value="5"/>
</dbReference>
<accession>A0AAV7I895</accession>
<dbReference type="FunFam" id="3.30.710.10:FF:000159">
    <property type="entry name" value="Speckle-type POZ protein B"/>
    <property type="match status" value="1"/>
</dbReference>
<dbReference type="SMART" id="SM00320">
    <property type="entry name" value="WD40"/>
    <property type="match status" value="12"/>
</dbReference>
<dbReference type="SUPFAM" id="SSF54695">
    <property type="entry name" value="POZ domain"/>
    <property type="match status" value="1"/>
</dbReference>
<feature type="compositionally biased region" description="Basic and acidic residues" evidence="14">
    <location>
        <begin position="965"/>
        <end position="981"/>
    </location>
</feature>
<keyword evidence="18" id="KW-1185">Reference proteome</keyword>
<dbReference type="InterPro" id="IPR008974">
    <property type="entry name" value="TRAF-like"/>
</dbReference>
<dbReference type="InterPro" id="IPR050630">
    <property type="entry name" value="WD_repeat_EMAP"/>
</dbReference>
<dbReference type="Gene3D" id="2.130.10.10">
    <property type="entry name" value="YVTN repeat-like/Quinoprotein amine dehydrogenase"/>
    <property type="match status" value="3"/>
</dbReference>
<feature type="region of interest" description="Disordered" evidence="14">
    <location>
        <begin position="1034"/>
        <end position="1132"/>
    </location>
</feature>
<dbReference type="Proteomes" id="UP000826195">
    <property type="component" value="Unassembled WGS sequence"/>
</dbReference>
<dbReference type="InterPro" id="IPR015943">
    <property type="entry name" value="WD40/YVTN_repeat-like_dom_sf"/>
</dbReference>
<keyword evidence="3" id="KW-0963">Cytoplasm</keyword>
<comment type="subunit">
    <text evidence="12">Microtubule inner protein component of sperm flagellar doublet microtubules. Interacts with BRCA2. Interacts with the CCT chaperonin complex. Interacts with HSP70. Interacts with AK8. Interacts with CFAP45. Interacts with DNAI1. Interacts with IQDC.</text>
</comment>
<keyword evidence="8" id="KW-0966">Cell projection</keyword>
<keyword evidence="5" id="KW-0677">Repeat</keyword>
<keyword evidence="4 13" id="KW-0853">WD repeat</keyword>
<dbReference type="Gene3D" id="3.30.710.10">
    <property type="entry name" value="Potassium Channel Kv1.1, Chain A"/>
    <property type="match status" value="1"/>
</dbReference>
<dbReference type="FunFam" id="2.130.10.10:FF:001320">
    <property type="entry name" value="Predicted protein"/>
    <property type="match status" value="1"/>
</dbReference>
<feature type="region of interest" description="Disordered" evidence="14">
    <location>
        <begin position="964"/>
        <end position="1007"/>
    </location>
</feature>
<evidence type="ECO:0000256" key="4">
    <source>
        <dbReference type="ARBA" id="ARBA00022574"/>
    </source>
</evidence>
<feature type="repeat" description="WD" evidence="13">
    <location>
        <begin position="756"/>
        <end position="789"/>
    </location>
</feature>
<dbReference type="InterPro" id="IPR002083">
    <property type="entry name" value="MATH/TRAF_dom"/>
</dbReference>
<feature type="repeat" description="WD" evidence="13">
    <location>
        <begin position="800"/>
        <end position="833"/>
    </location>
</feature>
<evidence type="ECO:0000256" key="1">
    <source>
        <dbReference type="ARBA" id="ARBA00004230"/>
    </source>
</evidence>
<dbReference type="InterPro" id="IPR000210">
    <property type="entry name" value="BTB/POZ_dom"/>
</dbReference>
<evidence type="ECO:0000259" key="16">
    <source>
        <dbReference type="PROSITE" id="PS50144"/>
    </source>
</evidence>
<dbReference type="Pfam" id="PF00400">
    <property type="entry name" value="WD40"/>
    <property type="match status" value="7"/>
</dbReference>
<dbReference type="InterPro" id="IPR036322">
    <property type="entry name" value="WD40_repeat_dom_sf"/>
</dbReference>
<feature type="repeat" description="WD" evidence="13">
    <location>
        <begin position="671"/>
        <end position="712"/>
    </location>
</feature>
<feature type="repeat" description="WD" evidence="13">
    <location>
        <begin position="926"/>
        <end position="958"/>
    </location>
</feature>
<evidence type="ECO:0000256" key="9">
    <source>
        <dbReference type="ARBA" id="ARBA00029456"/>
    </source>
</evidence>
<dbReference type="InterPro" id="IPR019775">
    <property type="entry name" value="WD40_repeat_CS"/>
</dbReference>
<evidence type="ECO:0000256" key="2">
    <source>
        <dbReference type="ARBA" id="ARBA00004496"/>
    </source>
</evidence>
<dbReference type="SUPFAM" id="SSF82171">
    <property type="entry name" value="DPP6 N-terminal domain-like"/>
    <property type="match status" value="1"/>
</dbReference>
<dbReference type="Gene3D" id="2.60.210.10">
    <property type="entry name" value="Apoptosis, Tumor Necrosis Factor Receptor Associated Protein 2, Chain A"/>
    <property type="match status" value="1"/>
</dbReference>
<comment type="caution">
    <text evidence="17">The sequence shown here is derived from an EMBL/GenBank/DDBJ whole genome shotgun (WGS) entry which is preliminary data.</text>
</comment>
<evidence type="ECO:0000256" key="12">
    <source>
        <dbReference type="ARBA" id="ARBA00047117"/>
    </source>
</evidence>
<evidence type="ECO:0000256" key="6">
    <source>
        <dbReference type="ARBA" id="ARBA00022846"/>
    </source>
</evidence>
<comment type="subcellular location">
    <subcellularLocation>
        <location evidence="1">Cell projection</location>
        <location evidence="1">Cilium</location>
        <location evidence="1">Flagellum</location>
    </subcellularLocation>
    <subcellularLocation>
        <location evidence="2">Cytoplasm</location>
    </subcellularLocation>
</comment>
<dbReference type="GO" id="GO:0005930">
    <property type="term" value="C:axoneme"/>
    <property type="evidence" value="ECO:0007669"/>
    <property type="project" value="UniProtKB-ARBA"/>
</dbReference>
<organism evidence="17 18">
    <name type="scientific">Cotesia glomerata</name>
    <name type="common">Lepidopteran parasitic wasp</name>
    <name type="synonym">Apanteles glomeratus</name>
    <dbReference type="NCBI Taxonomy" id="32391"/>
    <lineage>
        <taxon>Eukaryota</taxon>
        <taxon>Metazoa</taxon>
        <taxon>Ecdysozoa</taxon>
        <taxon>Arthropoda</taxon>
        <taxon>Hexapoda</taxon>
        <taxon>Insecta</taxon>
        <taxon>Pterygota</taxon>
        <taxon>Neoptera</taxon>
        <taxon>Endopterygota</taxon>
        <taxon>Hymenoptera</taxon>
        <taxon>Apocrita</taxon>
        <taxon>Ichneumonoidea</taxon>
        <taxon>Braconidae</taxon>
        <taxon>Microgastrinae</taxon>
        <taxon>Cotesia</taxon>
    </lineage>
</organism>
<dbReference type="PROSITE" id="PS00678">
    <property type="entry name" value="WD_REPEATS_1"/>
    <property type="match status" value="1"/>
</dbReference>
<name>A0AAV7I895_COTGL</name>
<feature type="compositionally biased region" description="Polar residues" evidence="14">
    <location>
        <begin position="1094"/>
        <end position="1122"/>
    </location>
</feature>
<comment type="similarity">
    <text evidence="9">Belongs to the CFAP52 family.</text>
</comment>
<evidence type="ECO:0000256" key="7">
    <source>
        <dbReference type="ARBA" id="ARBA00023069"/>
    </source>
</evidence>
<keyword evidence="6" id="KW-0282">Flagellum</keyword>
<dbReference type="PROSITE" id="PS50097">
    <property type="entry name" value="BTB"/>
    <property type="match status" value="1"/>
</dbReference>
<dbReference type="Pfam" id="PF00651">
    <property type="entry name" value="BTB"/>
    <property type="match status" value="1"/>
</dbReference>
<feature type="domain" description="MATH" evidence="16">
    <location>
        <begin position="12"/>
        <end position="147"/>
    </location>
</feature>
<dbReference type="Pfam" id="PF22486">
    <property type="entry name" value="MATH_2"/>
    <property type="match status" value="1"/>
</dbReference>
<gene>
    <name evidence="17" type="ORF">KQX54_008583</name>
</gene>
<dbReference type="PANTHER" id="PTHR13720:SF14">
    <property type="entry name" value="CILIA- AND FLAGELLA-ASSOCIATED PROTEIN 52"/>
    <property type="match status" value="1"/>
</dbReference>
<protein>
    <recommendedName>
        <fullName evidence="10">Cilia- and flagella-associated protein 52</fullName>
    </recommendedName>
</protein>
<evidence type="ECO:0000256" key="10">
    <source>
        <dbReference type="ARBA" id="ARBA00029552"/>
    </source>
</evidence>
<comment type="function">
    <text evidence="11">Microtubule inner protein (MIP) part of the dynein-decorated doublet microtubules (DMTs) in cilia axoneme. Important for proper ciliary and flagellar beating. May act in cooperation with CFAP45 and axonemal dynein subunit DNAH11. May play a role in cell growth and/or survival.</text>
</comment>
<evidence type="ECO:0000313" key="17">
    <source>
        <dbReference type="EMBL" id="KAH0546331.1"/>
    </source>
</evidence>
<dbReference type="CDD" id="cd00121">
    <property type="entry name" value="MATH"/>
    <property type="match status" value="1"/>
</dbReference>
<dbReference type="PROSITE" id="PS50294">
    <property type="entry name" value="WD_REPEATS_REGION"/>
    <property type="match status" value="3"/>
</dbReference>
<dbReference type="AlphaFoldDB" id="A0AAV7I895"/>
<dbReference type="EMBL" id="JAHXZJ010002237">
    <property type="protein sequence ID" value="KAH0546331.1"/>
    <property type="molecule type" value="Genomic_DNA"/>
</dbReference>
<evidence type="ECO:0000256" key="11">
    <source>
        <dbReference type="ARBA" id="ARBA00046056"/>
    </source>
</evidence>
<dbReference type="SUPFAM" id="SSF49599">
    <property type="entry name" value="TRAF domain-like"/>
    <property type="match status" value="1"/>
</dbReference>
<feature type="repeat" description="WD" evidence="13">
    <location>
        <begin position="891"/>
        <end position="925"/>
    </location>
</feature>
<dbReference type="CDD" id="cd00200">
    <property type="entry name" value="WD40"/>
    <property type="match status" value="1"/>
</dbReference>
<dbReference type="InterPro" id="IPR001680">
    <property type="entry name" value="WD40_rpt"/>
</dbReference>